<comment type="catalytic activity">
    <reaction evidence="1 13">
        <text>L-threonine = 2-oxobutanoate + NH4(+)</text>
        <dbReference type="Rhea" id="RHEA:22108"/>
        <dbReference type="ChEBI" id="CHEBI:16763"/>
        <dbReference type="ChEBI" id="CHEBI:28938"/>
        <dbReference type="ChEBI" id="CHEBI:57926"/>
        <dbReference type="EC" id="4.3.1.19"/>
    </reaction>
</comment>
<evidence type="ECO:0000259" key="14">
    <source>
        <dbReference type="Pfam" id="PF00291"/>
    </source>
</evidence>
<evidence type="ECO:0000256" key="12">
    <source>
        <dbReference type="ARBA" id="ARBA00031427"/>
    </source>
</evidence>
<comment type="subunit">
    <text evidence="5 13">In the native structure, TdcB is in a dimeric form, whereas in the TdcB-AMP complex, it exists in a tetrameric form (dimer of dimers).</text>
</comment>
<dbReference type="Pfam" id="PF00291">
    <property type="entry name" value="PALP"/>
    <property type="match status" value="1"/>
</dbReference>
<comment type="pathway">
    <text evidence="3 13">Amino-acid degradation; L-threonine degradation via propanoate pathway; propanoate from L-threonine: step 1/4.</text>
</comment>
<dbReference type="PROSITE" id="PS00165">
    <property type="entry name" value="DEHYDRATASE_SER_THR"/>
    <property type="match status" value="1"/>
</dbReference>
<dbReference type="FunFam" id="3.40.50.1100:FF:000007">
    <property type="entry name" value="L-threonine dehydratase catabolic TdcB"/>
    <property type="match status" value="1"/>
</dbReference>
<gene>
    <name evidence="15" type="primary">tdcB_1</name>
    <name evidence="15" type="ORF">JEOSCH030_00899</name>
</gene>
<evidence type="ECO:0000256" key="11">
    <source>
        <dbReference type="ARBA" id="ARBA00025527"/>
    </source>
</evidence>
<dbReference type="GO" id="GO:0070689">
    <property type="term" value="P:L-threonine catabolic process to propionate"/>
    <property type="evidence" value="ECO:0007669"/>
    <property type="project" value="UniProtKB-UniPathway"/>
</dbReference>
<dbReference type="GO" id="GO:0004794">
    <property type="term" value="F:threonine deaminase activity"/>
    <property type="evidence" value="ECO:0007669"/>
    <property type="project" value="UniProtKB-EC"/>
</dbReference>
<dbReference type="PANTHER" id="PTHR48078:SF6">
    <property type="entry name" value="L-THREONINE DEHYDRATASE CATABOLIC TDCB"/>
    <property type="match status" value="1"/>
</dbReference>
<dbReference type="InterPro" id="IPR000634">
    <property type="entry name" value="Ser/Thr_deHydtase_PyrdxlP-BS"/>
</dbReference>
<evidence type="ECO:0000256" key="5">
    <source>
        <dbReference type="ARBA" id="ARBA00011447"/>
    </source>
</evidence>
<dbReference type="GO" id="GO:0009097">
    <property type="term" value="P:isoleucine biosynthetic process"/>
    <property type="evidence" value="ECO:0007669"/>
    <property type="project" value="TreeGrafter"/>
</dbReference>
<evidence type="ECO:0000256" key="7">
    <source>
        <dbReference type="ARBA" id="ARBA00022248"/>
    </source>
</evidence>
<dbReference type="Gene3D" id="3.40.50.1100">
    <property type="match status" value="2"/>
</dbReference>
<evidence type="ECO:0000256" key="8">
    <source>
        <dbReference type="ARBA" id="ARBA00022533"/>
    </source>
</evidence>
<dbReference type="UniPathway" id="UPA00052">
    <property type="reaction ID" value="UER00507"/>
</dbReference>
<evidence type="ECO:0000256" key="4">
    <source>
        <dbReference type="ARBA" id="ARBA00010869"/>
    </source>
</evidence>
<dbReference type="NCBIfam" id="TIGR01127">
    <property type="entry name" value="ilvA_1Cterm"/>
    <property type="match status" value="1"/>
</dbReference>
<evidence type="ECO:0000256" key="9">
    <source>
        <dbReference type="ARBA" id="ARBA00022898"/>
    </source>
</evidence>
<comment type="similarity">
    <text evidence="4 13">Belongs to the serine/threonine dehydratase family.</text>
</comment>
<dbReference type="Proteomes" id="UP000521032">
    <property type="component" value="Unassembled WGS sequence"/>
</dbReference>
<dbReference type="InterPro" id="IPR005789">
    <property type="entry name" value="Thr_deHydtase_catblc"/>
</dbReference>
<proteinExistence type="inferred from homology"/>
<dbReference type="CDD" id="cd01562">
    <property type="entry name" value="Thr-dehyd"/>
    <property type="match status" value="1"/>
</dbReference>
<organism evidence="15 16">
    <name type="scientific">Phocicoccus schoeneichii</name>
    <dbReference type="NCBI Taxonomy" id="1812261"/>
    <lineage>
        <taxon>Bacteria</taxon>
        <taxon>Bacillati</taxon>
        <taxon>Bacillota</taxon>
        <taxon>Bacilli</taxon>
        <taxon>Bacillales</taxon>
        <taxon>Salinicoccaceae</taxon>
        <taxon>Phocicoccus</taxon>
    </lineage>
</organism>
<sequence>MSQKTPLVTSQTTNDITGKTVYFKMENQQKTGAFKFRGASFKLKKLTDEELNRGVVTASAGNHAQGVALAAYKLGVKATIYMPVNTPIQKVRATESYGATVVLIGESFDDAYHASLEFQKETGATYVHPFDDVHVIAGQGTIAREMIAEIKNLECIIVPIGGGGLASGIAFTAKSINPNIRIIGVQAYGAKAMYESFHQNKHVVLEKVDTIADGIAVKEPGKITEQACKNYVDDIVTVTDGEIANAMIYMLERNKTLVEGAGASPLAYLLYHHKDIVEQNIGLVISGGNVDISRFGEFHKLANEYTSY</sequence>
<evidence type="ECO:0000313" key="16">
    <source>
        <dbReference type="Proteomes" id="UP000521032"/>
    </source>
</evidence>
<evidence type="ECO:0000256" key="2">
    <source>
        <dbReference type="ARBA" id="ARBA00001933"/>
    </source>
</evidence>
<dbReference type="EMBL" id="CAJEWE010000010">
    <property type="protein sequence ID" value="CAD2075743.1"/>
    <property type="molecule type" value="Genomic_DNA"/>
</dbReference>
<dbReference type="InterPro" id="IPR036052">
    <property type="entry name" value="TrpB-like_PALP_sf"/>
</dbReference>
<keyword evidence="8" id="KW-0021">Allosteric enzyme</keyword>
<feature type="domain" description="Tryptophan synthase beta chain-like PALP" evidence="14">
    <location>
        <begin position="4"/>
        <end position="287"/>
    </location>
</feature>
<evidence type="ECO:0000256" key="1">
    <source>
        <dbReference type="ARBA" id="ARBA00001274"/>
    </source>
</evidence>
<dbReference type="EC" id="4.3.1.19" evidence="6 13"/>
<dbReference type="GO" id="GO:0006565">
    <property type="term" value="P:L-serine catabolic process"/>
    <property type="evidence" value="ECO:0007669"/>
    <property type="project" value="TreeGrafter"/>
</dbReference>
<evidence type="ECO:0000256" key="3">
    <source>
        <dbReference type="ARBA" id="ARBA00004958"/>
    </source>
</evidence>
<dbReference type="AlphaFoldDB" id="A0A6V7REZ5"/>
<dbReference type="PANTHER" id="PTHR48078">
    <property type="entry name" value="THREONINE DEHYDRATASE, MITOCHONDRIAL-RELATED"/>
    <property type="match status" value="1"/>
</dbReference>
<name>A0A6V7REZ5_9BACL</name>
<dbReference type="GO" id="GO:0003941">
    <property type="term" value="F:L-serine ammonia-lyase activity"/>
    <property type="evidence" value="ECO:0007669"/>
    <property type="project" value="TreeGrafter"/>
</dbReference>
<keyword evidence="9 13" id="KW-0663">Pyridoxal phosphate</keyword>
<comment type="function">
    <text evidence="11 13">Catalyzes the anaerobic formation of alpha-ketobutyrate and ammonia from threonine in a two-step reaction. The first step involved a dehydration of threonine and a production of enamine intermediates (aminocrotonate), which tautomerizes to its imine form (iminobutyrate). Both intermediates are unstable and short-lived. The second step is the nonenzymatic hydrolysis of the enamine/imine intermediates to form 2-ketobutyrate and free ammonia. In the low water environment of the cell, the second step is accelerated by RidA.</text>
</comment>
<dbReference type="GO" id="GO:0030170">
    <property type="term" value="F:pyridoxal phosphate binding"/>
    <property type="evidence" value="ECO:0007669"/>
    <property type="project" value="InterPro"/>
</dbReference>
<reference evidence="15 16" key="1">
    <citation type="submission" date="2020-07" db="EMBL/GenBank/DDBJ databases">
        <authorList>
            <person name="Criscuolo A."/>
        </authorList>
    </citation>
    <scope>NUCLEOTIDE SEQUENCE [LARGE SCALE GENOMIC DNA]</scope>
    <source>
        <strain evidence="16">CIP 111030</strain>
    </source>
</reference>
<keyword evidence="10 13" id="KW-0456">Lyase</keyword>
<protein>
    <recommendedName>
        <fullName evidence="7 13">L-threonine dehydratase catabolic TdcB</fullName>
        <ecNumber evidence="6 13">4.3.1.19</ecNumber>
    </recommendedName>
    <alternativeName>
        <fullName evidence="12 13">Threonine deaminase</fullName>
    </alternativeName>
</protein>
<keyword evidence="16" id="KW-1185">Reference proteome</keyword>
<evidence type="ECO:0000313" key="15">
    <source>
        <dbReference type="EMBL" id="CAD2075743.1"/>
    </source>
</evidence>
<evidence type="ECO:0000256" key="10">
    <source>
        <dbReference type="ARBA" id="ARBA00023239"/>
    </source>
</evidence>
<keyword evidence="13" id="KW-0547">Nucleotide-binding</keyword>
<dbReference type="RefSeq" id="WP_229713819.1">
    <property type="nucleotide sequence ID" value="NZ_BMDB01000001.1"/>
</dbReference>
<evidence type="ECO:0000256" key="13">
    <source>
        <dbReference type="RuleBase" id="RU363083"/>
    </source>
</evidence>
<dbReference type="SUPFAM" id="SSF53686">
    <property type="entry name" value="Tryptophan synthase beta subunit-like PLP-dependent enzymes"/>
    <property type="match status" value="1"/>
</dbReference>
<dbReference type="GO" id="GO:0000166">
    <property type="term" value="F:nucleotide binding"/>
    <property type="evidence" value="ECO:0007669"/>
    <property type="project" value="UniProtKB-KW"/>
</dbReference>
<accession>A0A6V7REZ5</accession>
<comment type="caution">
    <text evidence="15">The sequence shown here is derived from an EMBL/GenBank/DDBJ whole genome shotgun (WGS) entry which is preliminary data.</text>
</comment>
<comment type="cofactor">
    <cofactor evidence="2 13">
        <name>pyridoxal 5'-phosphate</name>
        <dbReference type="ChEBI" id="CHEBI:597326"/>
    </cofactor>
</comment>
<dbReference type="InterPro" id="IPR001926">
    <property type="entry name" value="TrpB-like_PALP"/>
</dbReference>
<dbReference type="InterPro" id="IPR050147">
    <property type="entry name" value="Ser/Thr_Dehydratase"/>
</dbReference>
<evidence type="ECO:0000256" key="6">
    <source>
        <dbReference type="ARBA" id="ARBA00012096"/>
    </source>
</evidence>